<keyword evidence="5 9" id="KW-0418">Kinase</keyword>
<dbReference type="EMBL" id="BAAAPZ010000019">
    <property type="protein sequence ID" value="GAA2105792.1"/>
    <property type="molecule type" value="Genomic_DNA"/>
</dbReference>
<comment type="caution">
    <text evidence="9">The sequence shown here is derived from an EMBL/GenBank/DDBJ whole genome shotgun (WGS) entry which is preliminary data.</text>
</comment>
<feature type="domain" description="GHMP kinase C-terminal" evidence="8">
    <location>
        <begin position="285"/>
        <end position="352"/>
    </location>
</feature>
<gene>
    <name evidence="9" type="ORF">GCM10009823_31410</name>
</gene>
<keyword evidence="10" id="KW-1185">Reference proteome</keyword>
<dbReference type="GO" id="GO:0016301">
    <property type="term" value="F:kinase activity"/>
    <property type="evidence" value="ECO:0007669"/>
    <property type="project" value="UniProtKB-KW"/>
</dbReference>
<sequence>MTASATAAGPDVLARAPGKLYIAGEYAVVEPGHPAVLIAVDRVITVRLTAAAGCGRVRSSRWGHSPVTWVRGADEQIVLDHSPLDYVTSAIALMERLRAERGLAPRYFDLAIDSELDDPSGRKFGLGSSGAVTAAVVDAVGRFYSMGLRPQDRFRLALLATIAIAPRASGGDVAASTYGGWIEYTAPDRAALRARAAASTVTAMLTAPEWEVSRIRRLGDPAGLALLVGWTGRPASTEHLVARVHRDATDVDARYADFLTGSRRAVEELTAAWTTDPVTVLGRIRTCRSMLQELGALRGTVIETPQLQLLCDLAEAHGAAGKPSGAGGGDCGIVLLPDTADPAALLESWREHDILPLMLRAHSPAAAPTAPDQAGDTHD</sequence>
<dbReference type="InterPro" id="IPR005917">
    <property type="entry name" value="Pmev_kinase_bact"/>
</dbReference>
<dbReference type="SUPFAM" id="SSF54211">
    <property type="entry name" value="Ribosomal protein S5 domain 2-like"/>
    <property type="match status" value="1"/>
</dbReference>
<name>A0ABP5IWA5_9MICO</name>
<dbReference type="Proteomes" id="UP001500984">
    <property type="component" value="Unassembled WGS sequence"/>
</dbReference>
<dbReference type="Gene3D" id="3.30.70.890">
    <property type="entry name" value="GHMP kinase, C-terminal domain"/>
    <property type="match status" value="1"/>
</dbReference>
<organism evidence="9 10">
    <name type="scientific">Brevibacterium salitolerans</name>
    <dbReference type="NCBI Taxonomy" id="1403566"/>
    <lineage>
        <taxon>Bacteria</taxon>
        <taxon>Bacillati</taxon>
        <taxon>Actinomycetota</taxon>
        <taxon>Actinomycetes</taxon>
        <taxon>Micrococcales</taxon>
        <taxon>Brevibacteriaceae</taxon>
        <taxon>Brevibacterium</taxon>
    </lineage>
</organism>
<comment type="pathway">
    <text evidence="1">Isoprenoid biosynthesis; isopentenyl diphosphate biosynthesis via mevalonate pathway; isopentenyl diphosphate from (R)-mevalonate: step 2/3.</text>
</comment>
<protein>
    <recommendedName>
        <fullName evidence="2">phosphomevalonate kinase</fullName>
        <ecNumber evidence="2">2.7.4.2</ecNumber>
    </recommendedName>
</protein>
<dbReference type="PRINTS" id="PR00959">
    <property type="entry name" value="MEVGALKINASE"/>
</dbReference>
<evidence type="ECO:0000256" key="2">
    <source>
        <dbReference type="ARBA" id="ARBA00012958"/>
    </source>
</evidence>
<reference evidence="10" key="1">
    <citation type="journal article" date="2019" name="Int. J. Syst. Evol. Microbiol.">
        <title>The Global Catalogue of Microorganisms (GCM) 10K type strain sequencing project: providing services to taxonomists for standard genome sequencing and annotation.</title>
        <authorList>
            <consortium name="The Broad Institute Genomics Platform"/>
            <consortium name="The Broad Institute Genome Sequencing Center for Infectious Disease"/>
            <person name="Wu L."/>
            <person name="Ma J."/>
        </authorList>
    </citation>
    <scope>NUCLEOTIDE SEQUENCE [LARGE SCALE GENOMIC DNA]</scope>
    <source>
        <strain evidence="10">JCM 15900</strain>
    </source>
</reference>
<feature type="domain" description="GHMP kinase N-terminal" evidence="7">
    <location>
        <begin position="87"/>
        <end position="180"/>
    </location>
</feature>
<evidence type="ECO:0000256" key="5">
    <source>
        <dbReference type="ARBA" id="ARBA00022777"/>
    </source>
</evidence>
<keyword evidence="3" id="KW-0808">Transferase</keyword>
<evidence type="ECO:0000313" key="10">
    <source>
        <dbReference type="Proteomes" id="UP001500984"/>
    </source>
</evidence>
<dbReference type="Gene3D" id="3.30.230.10">
    <property type="match status" value="1"/>
</dbReference>
<evidence type="ECO:0000259" key="7">
    <source>
        <dbReference type="Pfam" id="PF00288"/>
    </source>
</evidence>
<evidence type="ECO:0000256" key="1">
    <source>
        <dbReference type="ARBA" id="ARBA00005017"/>
    </source>
</evidence>
<dbReference type="PANTHER" id="PTHR31814:SF2">
    <property type="entry name" value="PHOSPHOMEVALONATE KINASE"/>
    <property type="match status" value="1"/>
</dbReference>
<evidence type="ECO:0000313" key="9">
    <source>
        <dbReference type="EMBL" id="GAA2105792.1"/>
    </source>
</evidence>
<dbReference type="SUPFAM" id="SSF55060">
    <property type="entry name" value="GHMP Kinase, C-terminal domain"/>
    <property type="match status" value="1"/>
</dbReference>
<dbReference type="RefSeq" id="WP_344338398.1">
    <property type="nucleotide sequence ID" value="NZ_BAAAPZ010000019.1"/>
</dbReference>
<keyword evidence="4" id="KW-0547">Nucleotide-binding</keyword>
<accession>A0ABP5IWA5</accession>
<evidence type="ECO:0000256" key="6">
    <source>
        <dbReference type="ARBA" id="ARBA00022840"/>
    </source>
</evidence>
<dbReference type="InterPro" id="IPR020568">
    <property type="entry name" value="Ribosomal_Su5_D2-typ_SF"/>
</dbReference>
<dbReference type="Pfam" id="PF08544">
    <property type="entry name" value="GHMP_kinases_C"/>
    <property type="match status" value="1"/>
</dbReference>
<dbReference type="Pfam" id="PF00288">
    <property type="entry name" value="GHMP_kinases_N"/>
    <property type="match status" value="1"/>
</dbReference>
<dbReference type="InterPro" id="IPR035102">
    <property type="entry name" value="Phosphomevalonate_kinase"/>
</dbReference>
<dbReference type="InterPro" id="IPR013750">
    <property type="entry name" value="GHMP_kinase_C_dom"/>
</dbReference>
<evidence type="ECO:0000259" key="8">
    <source>
        <dbReference type="Pfam" id="PF08544"/>
    </source>
</evidence>
<dbReference type="NCBIfam" id="TIGR01220">
    <property type="entry name" value="Pmev_kin_Gr_pos"/>
    <property type="match status" value="1"/>
</dbReference>
<dbReference type="InterPro" id="IPR006204">
    <property type="entry name" value="GHMP_kinase_N_dom"/>
</dbReference>
<dbReference type="InterPro" id="IPR036554">
    <property type="entry name" value="GHMP_kinase_C_sf"/>
</dbReference>
<evidence type="ECO:0000256" key="4">
    <source>
        <dbReference type="ARBA" id="ARBA00022741"/>
    </source>
</evidence>
<dbReference type="InterPro" id="IPR014721">
    <property type="entry name" value="Ribsml_uS5_D2-typ_fold_subgr"/>
</dbReference>
<dbReference type="EC" id="2.7.4.2" evidence="2"/>
<proteinExistence type="predicted"/>
<evidence type="ECO:0000256" key="3">
    <source>
        <dbReference type="ARBA" id="ARBA00022679"/>
    </source>
</evidence>
<keyword evidence="6" id="KW-0067">ATP-binding</keyword>
<dbReference type="PANTHER" id="PTHR31814">
    <property type="match status" value="1"/>
</dbReference>